<feature type="signal peptide" evidence="1">
    <location>
        <begin position="1"/>
        <end position="23"/>
    </location>
</feature>
<dbReference type="NCBIfam" id="TIGR04183">
    <property type="entry name" value="Por_Secre_tail"/>
    <property type="match status" value="1"/>
</dbReference>
<evidence type="ECO:0000313" key="3">
    <source>
        <dbReference type="Proteomes" id="UP000240572"/>
    </source>
</evidence>
<comment type="caution">
    <text evidence="2">The sequence shown here is derived from an EMBL/GenBank/DDBJ whole genome shotgun (WGS) entry which is preliminary data.</text>
</comment>
<name>A0A2P8DD44_9BACT</name>
<reference evidence="2 3" key="1">
    <citation type="submission" date="2018-03" db="EMBL/GenBank/DDBJ databases">
        <title>Genomic Encyclopedia of Type Strains, Phase III (KMG-III): the genomes of soil and plant-associated and newly described type strains.</title>
        <authorList>
            <person name="Whitman W."/>
        </authorList>
    </citation>
    <scope>NUCLEOTIDE SEQUENCE [LARGE SCALE GENOMIC DNA]</scope>
    <source>
        <strain evidence="2 3">CGMCC 1.12700</strain>
    </source>
</reference>
<dbReference type="RefSeq" id="WP_106521819.1">
    <property type="nucleotide sequence ID" value="NZ_PYGD01000001.1"/>
</dbReference>
<keyword evidence="3" id="KW-1185">Reference proteome</keyword>
<dbReference type="OrthoDB" id="5500612at2"/>
<dbReference type="NCBIfam" id="NF038128">
    <property type="entry name" value="choice_anch_J"/>
    <property type="match status" value="1"/>
</dbReference>
<dbReference type="AlphaFoldDB" id="A0A2P8DD44"/>
<dbReference type="Proteomes" id="UP000240572">
    <property type="component" value="Unassembled WGS sequence"/>
</dbReference>
<evidence type="ECO:0000313" key="2">
    <source>
        <dbReference type="EMBL" id="PSK95148.1"/>
    </source>
</evidence>
<keyword evidence="1" id="KW-0732">Signal</keyword>
<accession>A0A2P8DD44</accession>
<gene>
    <name evidence="2" type="ORF">B0I18_1011313</name>
</gene>
<dbReference type="InterPro" id="IPR026444">
    <property type="entry name" value="Secre_tail"/>
</dbReference>
<feature type="chain" id="PRO_5015150271" evidence="1">
    <location>
        <begin position="24"/>
        <end position="564"/>
    </location>
</feature>
<organism evidence="2 3">
    <name type="scientific">Taibaiella chishuiensis</name>
    <dbReference type="NCBI Taxonomy" id="1434707"/>
    <lineage>
        <taxon>Bacteria</taxon>
        <taxon>Pseudomonadati</taxon>
        <taxon>Bacteroidota</taxon>
        <taxon>Chitinophagia</taxon>
        <taxon>Chitinophagales</taxon>
        <taxon>Chitinophagaceae</taxon>
        <taxon>Taibaiella</taxon>
    </lineage>
</organism>
<protein>
    <submittedName>
        <fullName evidence="2">Putative secreted protein (Por secretion system target)</fullName>
    </submittedName>
</protein>
<dbReference type="Gene3D" id="2.60.120.260">
    <property type="entry name" value="Galactose-binding domain-like"/>
    <property type="match status" value="1"/>
</dbReference>
<sequence>MNRILKTGVLSACIAMTGMNAMAQVYPYFVDFEIDSTKAYASTTPVLLNGKNWVMPGVYLGDMVTASDKFNGQHAARVRRVDNATGANGSLTLQQDLPQGIGSVTFSHGRYGSEAGSTLQVYYSTNGGSSWTPAGSAITPGASLASVTVPVNVSGAARIRISKTDTSASRINVDDILITGFNDYATNVVVVNKAPLGQNVPLTTNTLTFKFNEAIAKGTSGNIVLHNATDNTTQSFAVATSTDVNVTGSDVVVSGVTVASNKSYYVTFDSTAFVKSGGTLKSTGIYASNIWKFSTVDTSTPPTLTSLNETFVDCLDPNMGAFRQTSVTGAATWKCGTQGHTGNNSVYINGGFSGGANDNEDWLITRSAIDLSAMNNPVLEFWIKNRYTGTTTKDVLVSTNYSGTGSPSSATWVSVKNVSTDASTDWKIFNNISLSAYKTTPFYLAFKYVSFSSSTGAQEWSLDDIKIKAGGGTGIADRKTDELGLMVLGTATPNQILVGLNLKKNSQVVLSVYDATGRKVYDAKANMQGGQNVYKVENINLNAGLYVIRVSDGEYYNAVKTIIQ</sequence>
<proteinExistence type="predicted"/>
<evidence type="ECO:0000256" key="1">
    <source>
        <dbReference type="SAM" id="SignalP"/>
    </source>
</evidence>
<dbReference type="EMBL" id="PYGD01000001">
    <property type="protein sequence ID" value="PSK95148.1"/>
    <property type="molecule type" value="Genomic_DNA"/>
</dbReference>